<name>A0A2J6QS33_HYAVF</name>
<proteinExistence type="predicted"/>
<feature type="non-terminal residue" evidence="1">
    <location>
        <position position="1"/>
    </location>
</feature>
<dbReference type="SUPFAM" id="SSF63829">
    <property type="entry name" value="Calcium-dependent phosphotriesterase"/>
    <property type="match status" value="1"/>
</dbReference>
<dbReference type="PANTHER" id="PTHR42060">
    <property type="entry name" value="NHL REPEAT-CONTAINING PROTEIN-RELATED"/>
    <property type="match status" value="1"/>
</dbReference>
<reference evidence="1 2" key="1">
    <citation type="submission" date="2016-04" db="EMBL/GenBank/DDBJ databases">
        <title>A degradative enzymes factory behind the ericoid mycorrhizal symbiosis.</title>
        <authorList>
            <consortium name="DOE Joint Genome Institute"/>
            <person name="Martino E."/>
            <person name="Morin E."/>
            <person name="Grelet G."/>
            <person name="Kuo A."/>
            <person name="Kohler A."/>
            <person name="Daghino S."/>
            <person name="Barry K."/>
            <person name="Choi C."/>
            <person name="Cichocki N."/>
            <person name="Clum A."/>
            <person name="Copeland A."/>
            <person name="Hainaut M."/>
            <person name="Haridas S."/>
            <person name="Labutti K."/>
            <person name="Lindquist E."/>
            <person name="Lipzen A."/>
            <person name="Khouja H.-R."/>
            <person name="Murat C."/>
            <person name="Ohm R."/>
            <person name="Olson A."/>
            <person name="Spatafora J."/>
            <person name="Veneault-Fourrey C."/>
            <person name="Henrissat B."/>
            <person name="Grigoriev I."/>
            <person name="Martin F."/>
            <person name="Perotto S."/>
        </authorList>
    </citation>
    <scope>NUCLEOTIDE SEQUENCE [LARGE SCALE GENOMIC DNA]</scope>
    <source>
        <strain evidence="1 2">F</strain>
    </source>
</reference>
<sequence>VHQFPNDTWVENIALRPNGDLLVTLATSPSLYLISPLTSSLNPTSPQTATLFHSFPPFSALLGITSTHPDQYYAIAGNLSLSPLNPGLGTYAIFSINLCTYNPSSNTGATISLLTALPSAGLLNGLTTLSAELGLLLAADSIHGAIWLINTSTGTSSVLLQEPEMFPPLNSTLPIGINGVHVLPSLKHNNTTQIYFSNTATSTFHRIPFSLTTMQPTGATETLFTGYAIDDFAIDE</sequence>
<dbReference type="AlphaFoldDB" id="A0A2J6QS33"/>
<dbReference type="Proteomes" id="UP000235786">
    <property type="component" value="Unassembled WGS sequence"/>
</dbReference>
<dbReference type="PANTHER" id="PTHR42060:SF1">
    <property type="entry name" value="NHL REPEAT-CONTAINING PROTEIN"/>
    <property type="match status" value="1"/>
</dbReference>
<dbReference type="InterPro" id="IPR052998">
    <property type="entry name" value="Hetero-Diels-Alderase-like"/>
</dbReference>
<dbReference type="Gene3D" id="2.120.10.30">
    <property type="entry name" value="TolB, C-terminal domain"/>
    <property type="match status" value="1"/>
</dbReference>
<keyword evidence="2" id="KW-1185">Reference proteome</keyword>
<feature type="non-terminal residue" evidence="1">
    <location>
        <position position="236"/>
    </location>
</feature>
<evidence type="ECO:0000313" key="1">
    <source>
        <dbReference type="EMBL" id="PMD29077.1"/>
    </source>
</evidence>
<accession>A0A2J6QS33</accession>
<gene>
    <name evidence="1" type="ORF">L207DRAFT_412169</name>
</gene>
<dbReference type="EMBL" id="KZ613978">
    <property type="protein sequence ID" value="PMD29077.1"/>
    <property type="molecule type" value="Genomic_DNA"/>
</dbReference>
<evidence type="ECO:0000313" key="2">
    <source>
        <dbReference type="Proteomes" id="UP000235786"/>
    </source>
</evidence>
<dbReference type="InterPro" id="IPR011042">
    <property type="entry name" value="6-blade_b-propeller_TolB-like"/>
</dbReference>
<organism evidence="1 2">
    <name type="scientific">Hyaloscypha variabilis (strain UAMH 11265 / GT02V1 / F)</name>
    <name type="common">Meliniomyces variabilis</name>
    <dbReference type="NCBI Taxonomy" id="1149755"/>
    <lineage>
        <taxon>Eukaryota</taxon>
        <taxon>Fungi</taxon>
        <taxon>Dikarya</taxon>
        <taxon>Ascomycota</taxon>
        <taxon>Pezizomycotina</taxon>
        <taxon>Leotiomycetes</taxon>
        <taxon>Helotiales</taxon>
        <taxon>Hyaloscyphaceae</taxon>
        <taxon>Hyaloscypha</taxon>
        <taxon>Hyaloscypha variabilis</taxon>
    </lineage>
</organism>
<protein>
    <submittedName>
        <fullName evidence="1">Uncharacterized protein</fullName>
    </submittedName>
</protein>
<dbReference type="OrthoDB" id="9977941at2759"/>